<evidence type="ECO:0000313" key="3">
    <source>
        <dbReference type="Proteomes" id="UP001497512"/>
    </source>
</evidence>
<organism evidence="2 3">
    <name type="scientific">Sphagnum troendelagicum</name>
    <dbReference type="NCBI Taxonomy" id="128251"/>
    <lineage>
        <taxon>Eukaryota</taxon>
        <taxon>Viridiplantae</taxon>
        <taxon>Streptophyta</taxon>
        <taxon>Embryophyta</taxon>
        <taxon>Bryophyta</taxon>
        <taxon>Sphagnophytina</taxon>
        <taxon>Sphagnopsida</taxon>
        <taxon>Sphagnales</taxon>
        <taxon>Sphagnaceae</taxon>
        <taxon>Sphagnum</taxon>
    </lineage>
</organism>
<reference evidence="2" key="1">
    <citation type="submission" date="2024-02" db="EMBL/GenBank/DDBJ databases">
        <authorList>
            <consortium name="ELIXIR-Norway"/>
            <consortium name="Elixir Norway"/>
        </authorList>
    </citation>
    <scope>NUCLEOTIDE SEQUENCE</scope>
</reference>
<feature type="compositionally biased region" description="Polar residues" evidence="1">
    <location>
        <begin position="1"/>
        <end position="10"/>
    </location>
</feature>
<gene>
    <name evidence="2" type="ORF">CSSPTR1EN2_LOCUS23601</name>
</gene>
<feature type="region of interest" description="Disordered" evidence="1">
    <location>
        <begin position="1"/>
        <end position="62"/>
    </location>
</feature>
<dbReference type="EMBL" id="OZ019901">
    <property type="protein sequence ID" value="CAK9237234.1"/>
    <property type="molecule type" value="Genomic_DNA"/>
</dbReference>
<dbReference type="Proteomes" id="UP001497512">
    <property type="component" value="Chromosome 9"/>
</dbReference>
<evidence type="ECO:0000256" key="1">
    <source>
        <dbReference type="SAM" id="MobiDB-lite"/>
    </source>
</evidence>
<feature type="compositionally biased region" description="Pro residues" evidence="1">
    <location>
        <begin position="42"/>
        <end position="55"/>
    </location>
</feature>
<name>A0ABP0V415_9BRYO</name>
<accession>A0ABP0V415</accession>
<proteinExistence type="predicted"/>
<evidence type="ECO:0000313" key="2">
    <source>
        <dbReference type="EMBL" id="CAK9237234.1"/>
    </source>
</evidence>
<feature type="compositionally biased region" description="Pro residues" evidence="1">
    <location>
        <begin position="20"/>
        <end position="35"/>
    </location>
</feature>
<protein>
    <submittedName>
        <fullName evidence="2">Uncharacterized protein</fullName>
    </submittedName>
</protein>
<sequence length="91" mass="9553">MVQTLVQQQGLRLYTHPGTNEPPPTNVPSPVPPPDDVVHNPGPGPGNTPAPYPPPPHDHQGHPNCGPCNWISCHGTPVAPNWVALTGLNNG</sequence>
<keyword evidence="3" id="KW-1185">Reference proteome</keyword>